<keyword evidence="2" id="KW-1185">Reference proteome</keyword>
<proteinExistence type="predicted"/>
<organism evidence="1 2">
    <name type="scientific">Frankia nepalensis</name>
    <dbReference type="NCBI Taxonomy" id="1836974"/>
    <lineage>
        <taxon>Bacteria</taxon>
        <taxon>Bacillati</taxon>
        <taxon>Actinomycetota</taxon>
        <taxon>Actinomycetes</taxon>
        <taxon>Frankiales</taxon>
        <taxon>Frankiaceae</taxon>
        <taxon>Frankia</taxon>
    </lineage>
</organism>
<gene>
    <name evidence="1" type="ORF">I7412_33220</name>
</gene>
<protein>
    <recommendedName>
        <fullName evidence="3">SnoaL-like domain-containing protein</fullName>
    </recommendedName>
</protein>
<reference evidence="1" key="1">
    <citation type="submission" date="2020-12" db="EMBL/GenBank/DDBJ databases">
        <title>Genomic characterization of non-nitrogen-fixing Frankia strains.</title>
        <authorList>
            <person name="Carlos-Shanley C."/>
            <person name="Guerra T."/>
            <person name="Hahn D."/>
        </authorList>
    </citation>
    <scope>NUCLEOTIDE SEQUENCE</scope>
    <source>
        <strain evidence="1">CN6</strain>
    </source>
</reference>
<evidence type="ECO:0000313" key="1">
    <source>
        <dbReference type="EMBL" id="MBL7631937.1"/>
    </source>
</evidence>
<dbReference type="EMBL" id="JAEACQ010000290">
    <property type="protein sequence ID" value="MBL7631937.1"/>
    <property type="molecule type" value="Genomic_DNA"/>
</dbReference>
<comment type="caution">
    <text evidence="1">The sequence shown here is derived from an EMBL/GenBank/DDBJ whole genome shotgun (WGS) entry which is preliminary data.</text>
</comment>
<dbReference type="RefSeq" id="WP_203002552.1">
    <property type="nucleotide sequence ID" value="NZ_JADWYW010000078.1"/>
</dbReference>
<sequence>MELREVRDVVGDYTGNARAVLEYSLMVKGLLDSAKEPGFSVESWAPLAELVEVDEFERVGNFKEVMTWRDYVNFLTPWAISANWECSFKRLTERPGVVYLELEERSRVNGNLRAINSLSVYEFNETGKIRHLDVYLQMPLPGPDMLLRYEGIKIAN</sequence>
<name>A0A937US05_9ACTN</name>
<dbReference type="AlphaFoldDB" id="A0A937US05"/>
<dbReference type="Proteomes" id="UP000604475">
    <property type="component" value="Unassembled WGS sequence"/>
</dbReference>
<evidence type="ECO:0008006" key="3">
    <source>
        <dbReference type="Google" id="ProtNLM"/>
    </source>
</evidence>
<accession>A0A937US05</accession>
<evidence type="ECO:0000313" key="2">
    <source>
        <dbReference type="Proteomes" id="UP000604475"/>
    </source>
</evidence>